<feature type="domain" description="HTH tetR-type" evidence="5">
    <location>
        <begin position="16"/>
        <end position="74"/>
    </location>
</feature>
<dbReference type="Pfam" id="PF00440">
    <property type="entry name" value="TetR_N"/>
    <property type="match status" value="1"/>
</dbReference>
<dbReference type="SUPFAM" id="SSF46689">
    <property type="entry name" value="Homeodomain-like"/>
    <property type="match status" value="1"/>
</dbReference>
<dbReference type="InterPro" id="IPR001647">
    <property type="entry name" value="HTH_TetR"/>
</dbReference>
<proteinExistence type="predicted"/>
<keyword evidence="1" id="KW-0805">Transcription regulation</keyword>
<protein>
    <submittedName>
        <fullName evidence="6">TetR/AcrR family transcriptional regulator</fullName>
    </submittedName>
</protein>
<evidence type="ECO:0000256" key="2">
    <source>
        <dbReference type="ARBA" id="ARBA00023125"/>
    </source>
</evidence>
<keyword evidence="2 4" id="KW-0238">DNA-binding</keyword>
<keyword evidence="3" id="KW-0804">Transcription</keyword>
<reference evidence="6 7" key="1">
    <citation type="submission" date="2023-06" db="EMBL/GenBank/DDBJ databases">
        <title>Rock-solubilizing bacteria, Microbacterium invictum, promotes re-establishment of vegetation in rocky wasteland by accelerating rock bio-weathering and reshaping soil bacterial community.</title>
        <authorList>
            <person name="Liu C."/>
        </authorList>
    </citation>
    <scope>NUCLEOTIDE SEQUENCE [LARGE SCALE GENOMIC DNA]</scope>
    <source>
        <strain evidence="6 7">X-18</strain>
    </source>
</reference>
<sequence>MPTALSKPVARRADAVRNVERILDASIVCLQRRPSATMAEIAEEAGLGRVTLYGHFASRPALIDAVVSRVLAQGEEMLAAVDLKGDPRTALAQLIRNSWQLVDQSRSIISAAEAELSPARIRQLHDGPAARVEALVERGRADGQFRKDMPTSWLVAVLHQILHGAGGEVASGRLDPADAPERIIDTVLSVLDAR</sequence>
<evidence type="ECO:0000256" key="4">
    <source>
        <dbReference type="PROSITE-ProRule" id="PRU00335"/>
    </source>
</evidence>
<name>A0ABZ0VAR5_9MICO</name>
<evidence type="ECO:0000256" key="3">
    <source>
        <dbReference type="ARBA" id="ARBA00023163"/>
    </source>
</evidence>
<feature type="DNA-binding region" description="H-T-H motif" evidence="4">
    <location>
        <begin position="37"/>
        <end position="56"/>
    </location>
</feature>
<evidence type="ECO:0000256" key="1">
    <source>
        <dbReference type="ARBA" id="ARBA00023015"/>
    </source>
</evidence>
<dbReference type="Proteomes" id="UP001324533">
    <property type="component" value="Chromosome"/>
</dbReference>
<dbReference type="EMBL" id="CP139779">
    <property type="protein sequence ID" value="WQB70721.1"/>
    <property type="molecule type" value="Genomic_DNA"/>
</dbReference>
<dbReference type="InterPro" id="IPR036271">
    <property type="entry name" value="Tet_transcr_reg_TetR-rel_C_sf"/>
</dbReference>
<dbReference type="RefSeq" id="WP_322410858.1">
    <property type="nucleotide sequence ID" value="NZ_CP139779.1"/>
</dbReference>
<dbReference type="Gene3D" id="1.10.357.10">
    <property type="entry name" value="Tetracycline Repressor, domain 2"/>
    <property type="match status" value="1"/>
</dbReference>
<gene>
    <name evidence="6" type="ORF">T9R20_01835</name>
</gene>
<dbReference type="InterPro" id="IPR050109">
    <property type="entry name" value="HTH-type_TetR-like_transc_reg"/>
</dbReference>
<dbReference type="SUPFAM" id="SSF48498">
    <property type="entry name" value="Tetracyclin repressor-like, C-terminal domain"/>
    <property type="match status" value="1"/>
</dbReference>
<keyword evidence="7" id="KW-1185">Reference proteome</keyword>
<dbReference type="InterPro" id="IPR009057">
    <property type="entry name" value="Homeodomain-like_sf"/>
</dbReference>
<accession>A0ABZ0VAR5</accession>
<organism evidence="6 7">
    <name type="scientific">Microbacterium invictum</name>
    <dbReference type="NCBI Taxonomy" id="515415"/>
    <lineage>
        <taxon>Bacteria</taxon>
        <taxon>Bacillati</taxon>
        <taxon>Actinomycetota</taxon>
        <taxon>Actinomycetes</taxon>
        <taxon>Micrococcales</taxon>
        <taxon>Microbacteriaceae</taxon>
        <taxon>Microbacterium</taxon>
    </lineage>
</organism>
<dbReference type="PANTHER" id="PTHR30055">
    <property type="entry name" value="HTH-TYPE TRANSCRIPTIONAL REGULATOR RUTR"/>
    <property type="match status" value="1"/>
</dbReference>
<evidence type="ECO:0000313" key="7">
    <source>
        <dbReference type="Proteomes" id="UP001324533"/>
    </source>
</evidence>
<dbReference type="PROSITE" id="PS50977">
    <property type="entry name" value="HTH_TETR_2"/>
    <property type="match status" value="1"/>
</dbReference>
<evidence type="ECO:0000259" key="5">
    <source>
        <dbReference type="PROSITE" id="PS50977"/>
    </source>
</evidence>
<dbReference type="PANTHER" id="PTHR30055:SF234">
    <property type="entry name" value="HTH-TYPE TRANSCRIPTIONAL REGULATOR BETI"/>
    <property type="match status" value="1"/>
</dbReference>
<evidence type="ECO:0000313" key="6">
    <source>
        <dbReference type="EMBL" id="WQB70721.1"/>
    </source>
</evidence>